<comment type="similarity">
    <text evidence="3">Belongs to the multi antimicrobial extrusion (MATE) (TC 2.A.66.1) family.</text>
</comment>
<dbReference type="InterPro" id="IPR048279">
    <property type="entry name" value="MdtK-like"/>
</dbReference>
<evidence type="ECO:0000256" key="13">
    <source>
        <dbReference type="SAM" id="Phobius"/>
    </source>
</evidence>
<feature type="transmembrane region" description="Helical" evidence="13">
    <location>
        <begin position="353"/>
        <end position="371"/>
    </location>
</feature>
<evidence type="ECO:0000256" key="9">
    <source>
        <dbReference type="ARBA" id="ARBA00022989"/>
    </source>
</evidence>
<evidence type="ECO:0000256" key="8">
    <source>
        <dbReference type="ARBA" id="ARBA00022692"/>
    </source>
</evidence>
<dbReference type="InterPro" id="IPR002528">
    <property type="entry name" value="MATE_fam"/>
</dbReference>
<keyword evidence="5" id="KW-0813">Transport</keyword>
<keyword evidence="6" id="KW-0050">Antiport</keyword>
<keyword evidence="15" id="KW-1185">Reference proteome</keyword>
<dbReference type="EMBL" id="BAAACP010000002">
    <property type="protein sequence ID" value="GAA0861605.1"/>
    <property type="molecule type" value="Genomic_DNA"/>
</dbReference>
<sequence length="466" mass="50912">MKDLTVGSESKCIFNFALPMLIGSLFQQLYNTADSIIVGRFVGKDAMAAVSGANPIMFLLTSFLMGITLGFSILISQYYGSKNMSKVKATIDTTYIFIFIASFFITLIGVCFSENILKIMNTPNEIFELSKGYLIIIFAGTLFSTGYNSICAILRGLGDSTNPLYFLIISTILNIILDIVFIIYFNMGVNGVALATIIAQSVAFIFSVVYLNKNHDVLKIKIKNLKYDSEIFKTGLKLGLPSAIQQTLFSIGNITLQSLVNSYGTAAMAAFGAGSKIETFISLPIMNLGSAVSTFVAQNMGAGKVERVKKGVKSSIIMALSISILVIVIFFLFKENLIKLFNTDLEVIAIGSRYLLTIGPFFIFIGTSFMLTSAIRGAGASMFAMISSMISLWIARIPASYLLASFYGVNGIWMGIPIGWFVGLIVTGIYYKKGYWKNKAVVSINDKVDISHNKILETEFASTKSD</sequence>
<evidence type="ECO:0000256" key="2">
    <source>
        <dbReference type="ARBA" id="ARBA00004651"/>
    </source>
</evidence>
<feature type="transmembrane region" description="Helical" evidence="13">
    <location>
        <begin position="164"/>
        <end position="185"/>
    </location>
</feature>
<evidence type="ECO:0000256" key="5">
    <source>
        <dbReference type="ARBA" id="ARBA00022448"/>
    </source>
</evidence>
<dbReference type="PIRSF" id="PIRSF006603">
    <property type="entry name" value="DinF"/>
    <property type="match status" value="1"/>
</dbReference>
<feature type="transmembrane region" description="Helical" evidence="13">
    <location>
        <begin position="133"/>
        <end position="157"/>
    </location>
</feature>
<evidence type="ECO:0000256" key="6">
    <source>
        <dbReference type="ARBA" id="ARBA00022449"/>
    </source>
</evidence>
<dbReference type="RefSeq" id="WP_346041516.1">
    <property type="nucleotide sequence ID" value="NZ_BAAACP010000002.1"/>
</dbReference>
<evidence type="ECO:0000256" key="11">
    <source>
        <dbReference type="ARBA" id="ARBA00023136"/>
    </source>
</evidence>
<comment type="subcellular location">
    <subcellularLocation>
        <location evidence="2">Cell membrane</location>
        <topology evidence="2">Multi-pass membrane protein</topology>
    </subcellularLocation>
</comment>
<reference evidence="14 15" key="1">
    <citation type="journal article" date="2019" name="Int. J. Syst. Evol. Microbiol.">
        <title>The Global Catalogue of Microorganisms (GCM) 10K type strain sequencing project: providing services to taxonomists for standard genome sequencing and annotation.</title>
        <authorList>
            <consortium name="The Broad Institute Genomics Platform"/>
            <consortium name="The Broad Institute Genome Sequencing Center for Infectious Disease"/>
            <person name="Wu L."/>
            <person name="Ma J."/>
        </authorList>
    </citation>
    <scope>NUCLEOTIDE SEQUENCE [LARGE SCALE GENOMIC DNA]</scope>
    <source>
        <strain evidence="14 15">JCM 6486</strain>
    </source>
</reference>
<evidence type="ECO:0000313" key="14">
    <source>
        <dbReference type="EMBL" id="GAA0861605.1"/>
    </source>
</evidence>
<protein>
    <recommendedName>
        <fullName evidence="4">Probable multidrug resistance protein NorM</fullName>
    </recommendedName>
    <alternativeName>
        <fullName evidence="12">Multidrug-efflux transporter</fullName>
    </alternativeName>
</protein>
<evidence type="ECO:0000256" key="12">
    <source>
        <dbReference type="ARBA" id="ARBA00031636"/>
    </source>
</evidence>
<feature type="transmembrane region" description="Helical" evidence="13">
    <location>
        <begin position="191"/>
        <end position="211"/>
    </location>
</feature>
<evidence type="ECO:0000256" key="4">
    <source>
        <dbReference type="ARBA" id="ARBA00020268"/>
    </source>
</evidence>
<evidence type="ECO:0000256" key="3">
    <source>
        <dbReference type="ARBA" id="ARBA00010199"/>
    </source>
</evidence>
<keyword evidence="11 13" id="KW-0472">Membrane</keyword>
<proteinExistence type="inferred from homology"/>
<evidence type="ECO:0000256" key="7">
    <source>
        <dbReference type="ARBA" id="ARBA00022475"/>
    </source>
</evidence>
<feature type="transmembrane region" description="Helical" evidence="13">
    <location>
        <begin position="12"/>
        <end position="30"/>
    </location>
</feature>
<dbReference type="CDD" id="cd13138">
    <property type="entry name" value="MATE_yoeA_like"/>
    <property type="match status" value="1"/>
</dbReference>
<feature type="transmembrane region" description="Helical" evidence="13">
    <location>
        <begin position="95"/>
        <end position="113"/>
    </location>
</feature>
<evidence type="ECO:0000256" key="10">
    <source>
        <dbReference type="ARBA" id="ARBA00023065"/>
    </source>
</evidence>
<accession>A0ABN1LXN1</accession>
<dbReference type="PANTHER" id="PTHR43298">
    <property type="entry name" value="MULTIDRUG RESISTANCE PROTEIN NORM-RELATED"/>
    <property type="match status" value="1"/>
</dbReference>
<keyword evidence="8 13" id="KW-0812">Transmembrane</keyword>
<feature type="transmembrane region" description="Helical" evidence="13">
    <location>
        <begin position="316"/>
        <end position="333"/>
    </location>
</feature>
<comment type="function">
    <text evidence="1">Multidrug efflux pump.</text>
</comment>
<feature type="transmembrane region" description="Helical" evidence="13">
    <location>
        <begin position="412"/>
        <end position="431"/>
    </location>
</feature>
<dbReference type="NCBIfam" id="TIGR00797">
    <property type="entry name" value="matE"/>
    <property type="match status" value="1"/>
</dbReference>
<evidence type="ECO:0000256" key="1">
    <source>
        <dbReference type="ARBA" id="ARBA00003408"/>
    </source>
</evidence>
<dbReference type="Proteomes" id="UP001400965">
    <property type="component" value="Unassembled WGS sequence"/>
</dbReference>
<dbReference type="PANTHER" id="PTHR43298:SF2">
    <property type="entry name" value="FMN_FAD EXPORTER YEEO-RELATED"/>
    <property type="match status" value="1"/>
</dbReference>
<organism evidence="14 15">
    <name type="scientific">Paraclostridium tenue</name>
    <dbReference type="NCBI Taxonomy" id="1737"/>
    <lineage>
        <taxon>Bacteria</taxon>
        <taxon>Bacillati</taxon>
        <taxon>Bacillota</taxon>
        <taxon>Clostridia</taxon>
        <taxon>Peptostreptococcales</taxon>
        <taxon>Peptostreptococcaceae</taxon>
        <taxon>Paraclostridium</taxon>
    </lineage>
</organism>
<dbReference type="InterPro" id="IPR050222">
    <property type="entry name" value="MATE_MdtK"/>
</dbReference>
<name>A0ABN1LXN1_9FIRM</name>
<keyword evidence="9 13" id="KW-1133">Transmembrane helix</keyword>
<gene>
    <name evidence="14" type="ORF">GCM10008917_03630</name>
</gene>
<comment type="caution">
    <text evidence="14">The sequence shown here is derived from an EMBL/GenBank/DDBJ whole genome shotgun (WGS) entry which is preliminary data.</text>
</comment>
<feature type="transmembrane region" description="Helical" evidence="13">
    <location>
        <begin position="383"/>
        <end position="406"/>
    </location>
</feature>
<keyword evidence="7" id="KW-1003">Cell membrane</keyword>
<keyword evidence="10" id="KW-0406">Ion transport</keyword>
<feature type="transmembrane region" description="Helical" evidence="13">
    <location>
        <begin position="56"/>
        <end position="75"/>
    </location>
</feature>
<dbReference type="Pfam" id="PF01554">
    <property type="entry name" value="MatE"/>
    <property type="match status" value="2"/>
</dbReference>
<evidence type="ECO:0000313" key="15">
    <source>
        <dbReference type="Proteomes" id="UP001400965"/>
    </source>
</evidence>